<evidence type="ECO:0000256" key="2">
    <source>
        <dbReference type="ARBA" id="ARBA00022730"/>
    </source>
</evidence>
<dbReference type="GO" id="GO:0003735">
    <property type="term" value="F:structural constituent of ribosome"/>
    <property type="evidence" value="ECO:0007669"/>
    <property type="project" value="InterPro"/>
</dbReference>
<keyword evidence="2 6" id="KW-0699">rRNA-binding</keyword>
<dbReference type="InterPro" id="IPR013000">
    <property type="entry name" value="Ribosomal_uL4_euk/arc_CS"/>
</dbReference>
<dbReference type="FunCoup" id="G0ECE7">
    <property type="interactions" value="192"/>
</dbReference>
<dbReference type="STRING" id="694429.Pyrfu_1661"/>
<evidence type="ECO:0000256" key="4">
    <source>
        <dbReference type="ARBA" id="ARBA00022980"/>
    </source>
</evidence>
<dbReference type="AlphaFoldDB" id="G0ECE7"/>
<comment type="subunit">
    <text evidence="6">Part of the 50S ribosomal subunit.</text>
</comment>
<keyword evidence="3 6" id="KW-0694">RNA-binding</keyword>
<keyword evidence="4 6" id="KW-0689">Ribosomal protein</keyword>
<organism evidence="7 8">
    <name type="scientific">Pyrolobus fumarii (strain DSM 11204 / 1A)</name>
    <dbReference type="NCBI Taxonomy" id="694429"/>
    <lineage>
        <taxon>Archaea</taxon>
        <taxon>Thermoproteota</taxon>
        <taxon>Thermoprotei</taxon>
        <taxon>Desulfurococcales</taxon>
        <taxon>Pyrodictiaceae</taxon>
        <taxon>Pyrolobus</taxon>
    </lineage>
</organism>
<dbReference type="Pfam" id="PF00573">
    <property type="entry name" value="Ribosomal_L4"/>
    <property type="match status" value="1"/>
</dbReference>
<dbReference type="InterPro" id="IPR045240">
    <property type="entry name" value="Ribosomal_uL4_euk/arch"/>
</dbReference>
<dbReference type="InterPro" id="IPR002136">
    <property type="entry name" value="Ribosomal_uL4"/>
</dbReference>
<dbReference type="GO" id="GO:0006412">
    <property type="term" value="P:translation"/>
    <property type="evidence" value="ECO:0007669"/>
    <property type="project" value="UniProtKB-UniRule"/>
</dbReference>
<dbReference type="GO" id="GO:0005840">
    <property type="term" value="C:ribosome"/>
    <property type="evidence" value="ECO:0007669"/>
    <property type="project" value="UniProtKB-KW"/>
</dbReference>
<dbReference type="EMBL" id="CP002838">
    <property type="protein sequence ID" value="AEM39517.1"/>
    <property type="molecule type" value="Genomic_DNA"/>
</dbReference>
<name>G0ECE7_PYRF1</name>
<dbReference type="InterPro" id="IPR023574">
    <property type="entry name" value="Ribosomal_uL4_dom_sf"/>
</dbReference>
<dbReference type="InParanoid" id="G0ECE7"/>
<dbReference type="OrthoDB" id="10737at2157"/>
<dbReference type="InterPro" id="IPR019970">
    <property type="entry name" value="Ribosomall_uL4-arc"/>
</dbReference>
<dbReference type="Gene3D" id="3.40.1370.10">
    <property type="match status" value="1"/>
</dbReference>
<dbReference type="HOGENOM" id="CLU_026535_0_0_2"/>
<evidence type="ECO:0000313" key="8">
    <source>
        <dbReference type="Proteomes" id="UP000001037"/>
    </source>
</evidence>
<keyword evidence="8" id="KW-1185">Reference proteome</keyword>
<evidence type="ECO:0000256" key="5">
    <source>
        <dbReference type="ARBA" id="ARBA00023274"/>
    </source>
</evidence>
<dbReference type="HAMAP" id="MF_01328_A">
    <property type="entry name" value="Ribosomal_uL4_A"/>
    <property type="match status" value="1"/>
</dbReference>
<sequence>MLGTTMFLLMKEPPTVPIYDVNGEKVDEVKLPKVFGLPIRKDLIRRAFHSEFTARLQPKGRDPMAGKRTSARSFGVGLGIARVPRIPGTGRAAFIPSAVGGRLAFPPTPLKKLHEEINKKEKKLATASALAATAVIEMVRQRGHVFSAPAVPVVVVDEVEEKIRSTREARALLEKLGLWPDIVRAQEKTRQRAGKGKMRGRRYVTPKSVLFVLSSHTSPFAKAVANLPGVDVATPSYVNVLLLAPGGHPGRLMLVTRSALEALGKRFEADLP</sequence>
<comment type="similarity">
    <text evidence="1 6">Belongs to the universal ribosomal protein uL4 family.</text>
</comment>
<dbReference type="RefSeq" id="WP_014027194.1">
    <property type="nucleotide sequence ID" value="NC_015931.1"/>
</dbReference>
<evidence type="ECO:0000256" key="3">
    <source>
        <dbReference type="ARBA" id="ARBA00022884"/>
    </source>
</evidence>
<evidence type="ECO:0000313" key="7">
    <source>
        <dbReference type="EMBL" id="AEM39517.1"/>
    </source>
</evidence>
<dbReference type="PROSITE" id="PS00939">
    <property type="entry name" value="RIBOSOMAL_L1E"/>
    <property type="match status" value="1"/>
</dbReference>
<dbReference type="NCBIfam" id="TIGR03672">
    <property type="entry name" value="rpl4p_arch"/>
    <property type="match status" value="1"/>
</dbReference>
<dbReference type="PANTHER" id="PTHR19431">
    <property type="entry name" value="60S RIBOSOMAL PROTEIN L4"/>
    <property type="match status" value="1"/>
</dbReference>
<dbReference type="GeneID" id="11138850"/>
<proteinExistence type="inferred from homology"/>
<dbReference type="KEGG" id="pfm:Pyrfu_1661"/>
<keyword evidence="5 6" id="KW-0687">Ribonucleoprotein</keyword>
<dbReference type="GO" id="GO:1990904">
    <property type="term" value="C:ribonucleoprotein complex"/>
    <property type="evidence" value="ECO:0007669"/>
    <property type="project" value="UniProtKB-KW"/>
</dbReference>
<dbReference type="SUPFAM" id="SSF52166">
    <property type="entry name" value="Ribosomal protein L4"/>
    <property type="match status" value="1"/>
</dbReference>
<dbReference type="Proteomes" id="UP000001037">
    <property type="component" value="Chromosome"/>
</dbReference>
<dbReference type="eggNOG" id="arCOG04071">
    <property type="taxonomic scope" value="Archaea"/>
</dbReference>
<gene>
    <name evidence="6" type="primary">rpl4</name>
    <name evidence="7" type="ordered locus">Pyrfu_1661</name>
</gene>
<reference evidence="7 8" key="1">
    <citation type="journal article" date="2011" name="Stand. Genomic Sci.">
        <title>Complete genome sequence of the hyperthermophilic chemolithoautotroph Pyrolobus fumarii type strain (1A).</title>
        <authorList>
            <person name="Anderson I."/>
            <person name="Goker M."/>
            <person name="Nolan M."/>
            <person name="Lucas S."/>
            <person name="Hammon N."/>
            <person name="Deshpande S."/>
            <person name="Cheng J.F."/>
            <person name="Tapia R."/>
            <person name="Han C."/>
            <person name="Goodwin L."/>
            <person name="Pitluck S."/>
            <person name="Huntemann M."/>
            <person name="Liolios K."/>
            <person name="Ivanova N."/>
            <person name="Pagani I."/>
            <person name="Mavromatis K."/>
            <person name="Ovchinikova G."/>
            <person name="Pati A."/>
            <person name="Chen A."/>
            <person name="Palaniappan K."/>
            <person name="Land M."/>
            <person name="Hauser L."/>
            <person name="Brambilla E.M."/>
            <person name="Huber H."/>
            <person name="Yasawong M."/>
            <person name="Rohde M."/>
            <person name="Spring S."/>
            <person name="Abt B."/>
            <person name="Sikorski J."/>
            <person name="Wirth R."/>
            <person name="Detter J.C."/>
            <person name="Woyke T."/>
            <person name="Bristow J."/>
            <person name="Eisen J.A."/>
            <person name="Markowitz V."/>
            <person name="Hugenholtz P."/>
            <person name="Kyrpides N.C."/>
            <person name="Klenk H.P."/>
            <person name="Lapidus A."/>
        </authorList>
    </citation>
    <scope>NUCLEOTIDE SEQUENCE [LARGE SCALE GENOMIC DNA]</scope>
    <source>
        <strain evidence="8">DSM 11204 / 1A</strain>
    </source>
</reference>
<comment type="function">
    <text evidence="6">Forms part of the polypeptide exit tunnel.</text>
</comment>
<evidence type="ECO:0000256" key="1">
    <source>
        <dbReference type="ARBA" id="ARBA00010528"/>
    </source>
</evidence>
<protein>
    <recommendedName>
        <fullName evidence="6">Large ribosomal subunit protein uL4</fullName>
    </recommendedName>
</protein>
<accession>G0ECE7</accession>
<comment type="function">
    <text evidence="6">One of the primary rRNA binding proteins, this protein initially binds near the 5'-end of the 23S rRNA. It is important during the early stages of 50S assembly. It makes multiple contacts with different domains of the 23S rRNA in the assembled 50S subunit and ribosome.</text>
</comment>
<evidence type="ECO:0000256" key="6">
    <source>
        <dbReference type="HAMAP-Rule" id="MF_01328"/>
    </source>
</evidence>
<dbReference type="GO" id="GO:0019843">
    <property type="term" value="F:rRNA binding"/>
    <property type="evidence" value="ECO:0007669"/>
    <property type="project" value="UniProtKB-UniRule"/>
</dbReference>